<feature type="transmembrane region" description="Helical" evidence="1">
    <location>
        <begin position="74"/>
        <end position="93"/>
    </location>
</feature>
<reference evidence="2" key="1">
    <citation type="journal article" date="2016" name="Gigascience">
        <title>De novo construction of an expanded transcriptome assembly for the western tarnished plant bug, Lygus hesperus.</title>
        <authorList>
            <person name="Tassone E.E."/>
            <person name="Geib S.M."/>
            <person name="Hall B."/>
            <person name="Fabrick J.A."/>
            <person name="Brent C.S."/>
            <person name="Hull J.J."/>
        </authorList>
    </citation>
    <scope>NUCLEOTIDE SEQUENCE</scope>
</reference>
<feature type="non-terminal residue" evidence="2">
    <location>
        <position position="1"/>
    </location>
</feature>
<gene>
    <name evidence="2" type="ORF">g.19280</name>
</gene>
<organism evidence="2">
    <name type="scientific">Lygus hesperus</name>
    <name type="common">Western plant bug</name>
    <dbReference type="NCBI Taxonomy" id="30085"/>
    <lineage>
        <taxon>Eukaryota</taxon>
        <taxon>Metazoa</taxon>
        <taxon>Ecdysozoa</taxon>
        <taxon>Arthropoda</taxon>
        <taxon>Hexapoda</taxon>
        <taxon>Insecta</taxon>
        <taxon>Pterygota</taxon>
        <taxon>Neoptera</taxon>
        <taxon>Paraneoptera</taxon>
        <taxon>Hemiptera</taxon>
        <taxon>Heteroptera</taxon>
        <taxon>Panheteroptera</taxon>
        <taxon>Cimicomorpha</taxon>
        <taxon>Miridae</taxon>
        <taxon>Mirini</taxon>
        <taxon>Lygus</taxon>
    </lineage>
</organism>
<keyword evidence="1" id="KW-0812">Transmembrane</keyword>
<evidence type="ECO:0000256" key="1">
    <source>
        <dbReference type="SAM" id="Phobius"/>
    </source>
</evidence>
<protein>
    <submittedName>
        <fullName evidence="2">Uncharacterized protein</fullName>
    </submittedName>
</protein>
<sequence>INQAEVQQVQRMLDTTRLRYLKNVQGPINPPSSSSDTRVEAANRAERVLQDFAKTSQGILLAWGDSKFVQSMRYSFILVAFVYSVYTGVLYVFSTPNVYQEAVSSDTGADTVSPSTPDRVDISLPHTMVRLMQVPNKLQRDTDE</sequence>
<evidence type="ECO:0000313" key="2">
    <source>
        <dbReference type="EMBL" id="JAP97140.1"/>
    </source>
</evidence>
<dbReference type="EMBL" id="GDHC01021488">
    <property type="protein sequence ID" value="JAP97140.1"/>
    <property type="molecule type" value="Transcribed_RNA"/>
</dbReference>
<keyword evidence="1" id="KW-0472">Membrane</keyword>
<proteinExistence type="predicted"/>
<dbReference type="AlphaFoldDB" id="A0A146KKM1"/>
<accession>A0A146KKM1</accession>
<name>A0A146KKM1_LYGHE</name>
<keyword evidence="1" id="KW-1133">Transmembrane helix</keyword>